<dbReference type="InterPro" id="IPR036259">
    <property type="entry name" value="MFS_trans_sf"/>
</dbReference>
<feature type="transmembrane region" description="Helical" evidence="6">
    <location>
        <begin position="123"/>
        <end position="145"/>
    </location>
</feature>
<keyword evidence="4 6" id="KW-1133">Transmembrane helix</keyword>
<dbReference type="EMBL" id="FQZC01000004">
    <property type="protein sequence ID" value="SHJ73830.1"/>
    <property type="molecule type" value="Genomic_DNA"/>
</dbReference>
<keyword evidence="2" id="KW-0813">Transport</keyword>
<sequence>MTNETAAPARPIRTLPPPAPYMARHPAHAALYIGAATLISLTQGLGLNLISSNLSNVQGSLSLTTTETVWLMAAYLAPNVSLTLMMTKIRAQFGLRRFAECAIVAFVAISAMHLFVTDFRSALLVRFFAGVAASPLSTLAFLYMLETFPPEKKMTMGVTFAVINISVAMPVARLVSPLLTDMGDFASLFSLEMAMAMLSLAAIFFLPLNPPARAQVFEPLDFVSYVLIAIGLGSIAVTATVGPYDWWLEARWIGWTLAVGIAALSAAGIIELNRSNPLVDLRWILSPQILHFAGILLLFRLILSEQTSGASGFFQAIGLRNEQMTLLYFVMLASTVLAGLVTAAVMKPGRAPAIHAAALALLSVGAFMDAHATNLTRPENMLVSQSMIAMAGVMFLPPALAMGFMAAMKKGMNYLLSFLIVFLTTQSLGGAVGSAIFRTIVTLREKFHSQTLVEDVVMSDPTVAARVARMAAAYAPTTPDPAIQQARALAALSAQATREATILAYNDAFLLVSGVSAFGLGCLLLHVLFRHIFPPTEPAAS</sequence>
<keyword evidence="8" id="KW-1185">Reference proteome</keyword>
<dbReference type="SUPFAM" id="SSF103473">
    <property type="entry name" value="MFS general substrate transporter"/>
    <property type="match status" value="1"/>
</dbReference>
<feature type="transmembrane region" description="Helical" evidence="6">
    <location>
        <begin position="388"/>
        <end position="407"/>
    </location>
</feature>
<gene>
    <name evidence="7" type="ORF">SAMN02745911_3168</name>
</gene>
<proteinExistence type="predicted"/>
<dbReference type="Gene3D" id="1.20.1250.20">
    <property type="entry name" value="MFS general substrate transporter like domains"/>
    <property type="match status" value="1"/>
</dbReference>
<evidence type="ECO:0000256" key="6">
    <source>
        <dbReference type="SAM" id="Phobius"/>
    </source>
</evidence>
<accession>A0ABY1IP48</accession>
<evidence type="ECO:0008006" key="9">
    <source>
        <dbReference type="Google" id="ProtNLM"/>
    </source>
</evidence>
<feature type="transmembrane region" description="Helical" evidence="6">
    <location>
        <begin position="220"/>
        <end position="240"/>
    </location>
</feature>
<feature type="transmembrane region" description="Helical" evidence="6">
    <location>
        <begin position="414"/>
        <end position="437"/>
    </location>
</feature>
<comment type="caution">
    <text evidence="7">The sequence shown here is derived from an EMBL/GenBank/DDBJ whole genome shotgun (WGS) entry which is preliminary data.</text>
</comment>
<feature type="transmembrane region" description="Helical" evidence="6">
    <location>
        <begin position="508"/>
        <end position="529"/>
    </location>
</feature>
<keyword evidence="5 6" id="KW-0472">Membrane</keyword>
<organism evidence="7 8">
    <name type="scientific">Aureimonas altamirensis DSM 21988</name>
    <dbReference type="NCBI Taxonomy" id="1121026"/>
    <lineage>
        <taxon>Bacteria</taxon>
        <taxon>Pseudomonadati</taxon>
        <taxon>Pseudomonadota</taxon>
        <taxon>Alphaproteobacteria</taxon>
        <taxon>Hyphomicrobiales</taxon>
        <taxon>Aurantimonadaceae</taxon>
        <taxon>Aureimonas</taxon>
    </lineage>
</organism>
<evidence type="ECO:0000256" key="1">
    <source>
        <dbReference type="ARBA" id="ARBA00004141"/>
    </source>
</evidence>
<feature type="transmembrane region" description="Helical" evidence="6">
    <location>
        <begin position="29"/>
        <end position="49"/>
    </location>
</feature>
<feature type="transmembrane region" description="Helical" evidence="6">
    <location>
        <begin position="352"/>
        <end position="368"/>
    </location>
</feature>
<feature type="transmembrane region" description="Helical" evidence="6">
    <location>
        <begin position="284"/>
        <end position="303"/>
    </location>
</feature>
<evidence type="ECO:0000256" key="2">
    <source>
        <dbReference type="ARBA" id="ARBA00022448"/>
    </source>
</evidence>
<name>A0ABY1IP48_9HYPH</name>
<feature type="transmembrane region" description="Helical" evidence="6">
    <location>
        <begin position="185"/>
        <end position="208"/>
    </location>
</feature>
<keyword evidence="3 6" id="KW-0812">Transmembrane</keyword>
<reference evidence="7 8" key="1">
    <citation type="submission" date="2016-11" db="EMBL/GenBank/DDBJ databases">
        <authorList>
            <person name="Varghese N."/>
            <person name="Submissions S."/>
        </authorList>
    </citation>
    <scope>NUCLEOTIDE SEQUENCE [LARGE SCALE GENOMIC DNA]</scope>
    <source>
        <strain evidence="7 8">DSM 21988</strain>
    </source>
</reference>
<evidence type="ECO:0000256" key="4">
    <source>
        <dbReference type="ARBA" id="ARBA00022989"/>
    </source>
</evidence>
<dbReference type="PANTHER" id="PTHR42718">
    <property type="entry name" value="MAJOR FACILITATOR SUPERFAMILY MULTIDRUG TRANSPORTER MFSC"/>
    <property type="match status" value="1"/>
</dbReference>
<evidence type="ECO:0000313" key="7">
    <source>
        <dbReference type="EMBL" id="SHJ73830.1"/>
    </source>
</evidence>
<feature type="transmembrane region" description="Helical" evidence="6">
    <location>
        <begin position="157"/>
        <end position="179"/>
    </location>
</feature>
<comment type="subcellular location">
    <subcellularLocation>
        <location evidence="1">Membrane</location>
        <topology evidence="1">Multi-pass membrane protein</topology>
    </subcellularLocation>
</comment>
<dbReference type="PANTHER" id="PTHR42718:SF9">
    <property type="entry name" value="MAJOR FACILITATOR SUPERFAMILY MULTIDRUG TRANSPORTER MFSC"/>
    <property type="match status" value="1"/>
</dbReference>
<evidence type="ECO:0000313" key="8">
    <source>
        <dbReference type="Proteomes" id="UP000184290"/>
    </source>
</evidence>
<feature type="transmembrane region" description="Helical" evidence="6">
    <location>
        <begin position="252"/>
        <end position="272"/>
    </location>
</feature>
<dbReference type="Proteomes" id="UP000184290">
    <property type="component" value="Unassembled WGS sequence"/>
</dbReference>
<evidence type="ECO:0000256" key="3">
    <source>
        <dbReference type="ARBA" id="ARBA00022692"/>
    </source>
</evidence>
<protein>
    <recommendedName>
        <fullName evidence="9">Major Facilitator Superfamily protein</fullName>
    </recommendedName>
</protein>
<feature type="transmembrane region" description="Helical" evidence="6">
    <location>
        <begin position="323"/>
        <end position="345"/>
    </location>
</feature>
<feature type="transmembrane region" description="Helical" evidence="6">
    <location>
        <begin position="98"/>
        <end position="117"/>
    </location>
</feature>
<dbReference type="RefSeq" id="WP_244489432.1">
    <property type="nucleotide sequence ID" value="NZ_FQZC01000004.1"/>
</dbReference>
<evidence type="ECO:0000256" key="5">
    <source>
        <dbReference type="ARBA" id="ARBA00023136"/>
    </source>
</evidence>